<dbReference type="Pfam" id="PF01872">
    <property type="entry name" value="RibD_C"/>
    <property type="match status" value="1"/>
</dbReference>
<dbReference type="InterPro" id="IPR024072">
    <property type="entry name" value="DHFR-like_dom_sf"/>
</dbReference>
<feature type="domain" description="Bacterial bifunctional deaminase-reductase C-terminal" evidence="1">
    <location>
        <begin position="7"/>
        <end position="174"/>
    </location>
</feature>
<dbReference type="Proteomes" id="UP001569428">
    <property type="component" value="Unassembled WGS sequence"/>
</dbReference>
<gene>
    <name evidence="2" type="ORF">ACCI49_19740</name>
</gene>
<proteinExistence type="predicted"/>
<sequence length="189" mass="21192">MRRLVVWNVMTLDGCFEGTAPWMLDHHETVWGEELENFSLQQGDEIGTLLFGRRTYEGMADYWQNETGPIADMMNTLEKAVITRTLDTANWSNTRLLTGEAAEHVRTLKAETEKKDIFVFGSADLVATLLTEGLVDECRICLAPIVLGAGSPLFKTDSIQKSFELMRVDALESGGVILRYKCLQRSGKL</sequence>
<dbReference type="SUPFAM" id="SSF53597">
    <property type="entry name" value="Dihydrofolate reductase-like"/>
    <property type="match status" value="1"/>
</dbReference>
<evidence type="ECO:0000259" key="1">
    <source>
        <dbReference type="Pfam" id="PF01872"/>
    </source>
</evidence>
<name>A0ABV4P435_9GAMM</name>
<evidence type="ECO:0000313" key="2">
    <source>
        <dbReference type="EMBL" id="MFA0813136.1"/>
    </source>
</evidence>
<protein>
    <submittedName>
        <fullName evidence="2">Dihydrofolate reductase family protein</fullName>
    </submittedName>
</protein>
<dbReference type="RefSeq" id="WP_371840905.1">
    <property type="nucleotide sequence ID" value="NZ_JBGMEK010000072.1"/>
</dbReference>
<dbReference type="InterPro" id="IPR002734">
    <property type="entry name" value="RibDG_C"/>
</dbReference>
<comment type="caution">
    <text evidence="2">The sequence shown here is derived from an EMBL/GenBank/DDBJ whole genome shotgun (WGS) entry which is preliminary data.</text>
</comment>
<accession>A0ABV4P435</accession>
<reference evidence="2 3" key="1">
    <citation type="submission" date="2024-08" db="EMBL/GenBank/DDBJ databases">
        <authorList>
            <person name="Ishaq N."/>
        </authorList>
    </citation>
    <scope>NUCLEOTIDE SEQUENCE [LARGE SCALE GENOMIC DNA]</scope>
    <source>
        <strain evidence="2 3">DSM 18651</strain>
    </source>
</reference>
<keyword evidence="3" id="KW-1185">Reference proteome</keyword>
<dbReference type="EMBL" id="JBGMEK010000072">
    <property type="protein sequence ID" value="MFA0813136.1"/>
    <property type="molecule type" value="Genomic_DNA"/>
</dbReference>
<dbReference type="Gene3D" id="3.40.430.10">
    <property type="entry name" value="Dihydrofolate Reductase, subunit A"/>
    <property type="match status" value="1"/>
</dbReference>
<dbReference type="PANTHER" id="PTHR38011:SF11">
    <property type="entry name" value="2,5-DIAMINO-6-RIBOSYLAMINO-4(3H)-PYRIMIDINONE 5'-PHOSPHATE REDUCTASE"/>
    <property type="match status" value="1"/>
</dbReference>
<dbReference type="PANTHER" id="PTHR38011">
    <property type="entry name" value="DIHYDROFOLATE REDUCTASE FAMILY PROTEIN (AFU_ORTHOLOGUE AFUA_8G06820)"/>
    <property type="match status" value="1"/>
</dbReference>
<organism evidence="2 3">
    <name type="scientific">Microbulbifer epialgicus</name>
    <dbReference type="NCBI Taxonomy" id="393907"/>
    <lineage>
        <taxon>Bacteria</taxon>
        <taxon>Pseudomonadati</taxon>
        <taxon>Pseudomonadota</taxon>
        <taxon>Gammaproteobacteria</taxon>
        <taxon>Cellvibrionales</taxon>
        <taxon>Microbulbiferaceae</taxon>
        <taxon>Microbulbifer</taxon>
    </lineage>
</organism>
<evidence type="ECO:0000313" key="3">
    <source>
        <dbReference type="Proteomes" id="UP001569428"/>
    </source>
</evidence>
<dbReference type="InterPro" id="IPR050765">
    <property type="entry name" value="Riboflavin_Biosynth_HTPR"/>
</dbReference>